<dbReference type="PANTHER" id="PTHR46428:SF1">
    <property type="entry name" value="KELCH DOMAIN-CONTAINING PROTEIN 10"/>
    <property type="match status" value="1"/>
</dbReference>
<evidence type="ECO:0000256" key="2">
    <source>
        <dbReference type="ARBA" id="ARBA00022737"/>
    </source>
</evidence>
<evidence type="ECO:0000256" key="1">
    <source>
        <dbReference type="ARBA" id="ARBA00022441"/>
    </source>
</evidence>
<keyword evidence="2" id="KW-0677">Repeat</keyword>
<dbReference type="InterPro" id="IPR015915">
    <property type="entry name" value="Kelch-typ_b-propeller"/>
</dbReference>
<dbReference type="PANTHER" id="PTHR46428">
    <property type="entry name" value="KELCH DOMAIN-CONTAINING PROTEIN 10"/>
    <property type="match status" value="1"/>
</dbReference>
<protein>
    <recommendedName>
        <fullName evidence="5">Kelch domain-containing protein 10</fullName>
    </recommendedName>
</protein>
<evidence type="ECO:0000313" key="3">
    <source>
        <dbReference type="EMBL" id="KAK9497400.1"/>
    </source>
</evidence>
<evidence type="ECO:0000313" key="4">
    <source>
        <dbReference type="Proteomes" id="UP001461498"/>
    </source>
</evidence>
<organism evidence="3 4">
    <name type="scientific">Rhynocoris fuscipes</name>
    <dbReference type="NCBI Taxonomy" id="488301"/>
    <lineage>
        <taxon>Eukaryota</taxon>
        <taxon>Metazoa</taxon>
        <taxon>Ecdysozoa</taxon>
        <taxon>Arthropoda</taxon>
        <taxon>Hexapoda</taxon>
        <taxon>Insecta</taxon>
        <taxon>Pterygota</taxon>
        <taxon>Neoptera</taxon>
        <taxon>Paraneoptera</taxon>
        <taxon>Hemiptera</taxon>
        <taxon>Heteroptera</taxon>
        <taxon>Panheteroptera</taxon>
        <taxon>Cimicomorpha</taxon>
        <taxon>Reduviidae</taxon>
        <taxon>Harpactorinae</taxon>
        <taxon>Harpactorini</taxon>
        <taxon>Rhynocoris</taxon>
    </lineage>
</organism>
<reference evidence="3 4" key="1">
    <citation type="submission" date="2022-12" db="EMBL/GenBank/DDBJ databases">
        <title>Chromosome-level genome assembly of true bugs.</title>
        <authorList>
            <person name="Ma L."/>
            <person name="Li H."/>
        </authorList>
    </citation>
    <scope>NUCLEOTIDE SEQUENCE [LARGE SCALE GENOMIC DNA]</scope>
    <source>
        <strain evidence="3">Lab_2022b</strain>
    </source>
</reference>
<dbReference type="Gene3D" id="2.120.10.80">
    <property type="entry name" value="Kelch-type beta propeller"/>
    <property type="match status" value="2"/>
</dbReference>
<comment type="caution">
    <text evidence="3">The sequence shown here is derived from an EMBL/GenBank/DDBJ whole genome shotgun (WGS) entry which is preliminary data.</text>
</comment>
<keyword evidence="1" id="KW-0880">Kelch repeat</keyword>
<dbReference type="SUPFAM" id="SSF117281">
    <property type="entry name" value="Kelch motif"/>
    <property type="match status" value="2"/>
</dbReference>
<dbReference type="GO" id="GO:0032874">
    <property type="term" value="P:positive regulation of stress-activated MAPK cascade"/>
    <property type="evidence" value="ECO:0007669"/>
    <property type="project" value="TreeGrafter"/>
</dbReference>
<dbReference type="AlphaFoldDB" id="A0AAW1CMB3"/>
<dbReference type="Proteomes" id="UP001461498">
    <property type="component" value="Unassembled WGS sequence"/>
</dbReference>
<sequence length="408" mass="46655">MSNRQSKSSGKKVEKRNSVRERRLYSFKPFVFVKLKCDGNVWPKARSGHRIVCNKNNIYSYGGYNPDLMTTVSDFNLDENWAESKPLFREVWKFNMARSEWSKVRASNIPYVLASNAVVLQGNVLMVYGGTGVPFGQHCSHTLYVCNLSDEIPHFREVMVKGDIPEPQYGQAVFLYKQYFYVIGGTTGYDYSCDVHRLDLVTGKWEVMRLNRGAPYDPPGRYRHEIGLYLSKNKVFILGGGTAHHSYELQDVPVYDLDTNKWSIHTTVGDAKVLENNGYPIARRFHSLVQLPDSDDVYVTGGESGGSGVHCDTWKLNLESLQWTRIDSMRLENGKYFHAATLSPQGKMYLFGGISQDKRSDELFTAWICIPKLQEICWEALNHYNILNGLPQDSLKQMIPPEFIQRLD</sequence>
<proteinExistence type="predicted"/>
<dbReference type="Pfam" id="PF24681">
    <property type="entry name" value="Kelch_KLHDC2_KLHL20_DRC7"/>
    <property type="match status" value="1"/>
</dbReference>
<name>A0AAW1CMB3_9HEMI</name>
<accession>A0AAW1CMB3</accession>
<dbReference type="InterPro" id="IPR052125">
    <property type="entry name" value="KLHDC10"/>
</dbReference>
<dbReference type="EMBL" id="JAPXFL010000015">
    <property type="protein sequence ID" value="KAK9497400.1"/>
    <property type="molecule type" value="Genomic_DNA"/>
</dbReference>
<keyword evidence="4" id="KW-1185">Reference proteome</keyword>
<gene>
    <name evidence="3" type="ORF">O3M35_004727</name>
</gene>
<evidence type="ECO:0008006" key="5">
    <source>
        <dbReference type="Google" id="ProtNLM"/>
    </source>
</evidence>